<sequence length="47" mass="5102">MGTREGLGASTCCRKGEGTACCDILSNTSRARHDGVSWLLLLYRDRA</sequence>
<dbReference type="Proteomes" id="UP000251960">
    <property type="component" value="Chromosome 10"/>
</dbReference>
<organism evidence="1">
    <name type="scientific">Zea mays</name>
    <name type="common">Maize</name>
    <dbReference type="NCBI Taxonomy" id="4577"/>
    <lineage>
        <taxon>Eukaryota</taxon>
        <taxon>Viridiplantae</taxon>
        <taxon>Streptophyta</taxon>
        <taxon>Embryophyta</taxon>
        <taxon>Tracheophyta</taxon>
        <taxon>Spermatophyta</taxon>
        <taxon>Magnoliopsida</taxon>
        <taxon>Liliopsida</taxon>
        <taxon>Poales</taxon>
        <taxon>Poaceae</taxon>
        <taxon>PACMAD clade</taxon>
        <taxon>Panicoideae</taxon>
        <taxon>Andropogonodae</taxon>
        <taxon>Andropogoneae</taxon>
        <taxon>Tripsacinae</taxon>
        <taxon>Zea</taxon>
    </lineage>
</organism>
<evidence type="ECO:0000313" key="1">
    <source>
        <dbReference type="EMBL" id="PWZ46510.1"/>
    </source>
</evidence>
<gene>
    <name evidence="1" type="ORF">Zm00014a_004596</name>
</gene>
<accession>A0A3L6GDL5</accession>
<name>A0A3L6GDL5_MAIZE</name>
<reference evidence="1" key="1">
    <citation type="journal article" date="2018" name="Nat. Genet.">
        <title>Extensive intraspecific gene order and gene structural variations between Mo17 and other maize genomes.</title>
        <authorList>
            <person name="Sun S."/>
            <person name="Zhou Y."/>
            <person name="Chen J."/>
            <person name="Shi J."/>
            <person name="Zhao H."/>
            <person name="Zhao H."/>
            <person name="Song W."/>
            <person name="Zhang M."/>
            <person name="Cui Y."/>
            <person name="Dong X."/>
            <person name="Liu H."/>
            <person name="Ma X."/>
            <person name="Jiao Y."/>
            <person name="Wang B."/>
            <person name="Wei X."/>
            <person name="Stein J.C."/>
            <person name="Glaubitz J.C."/>
            <person name="Lu F."/>
            <person name="Yu G."/>
            <person name="Liang C."/>
            <person name="Fengler K."/>
            <person name="Li B."/>
            <person name="Rafalski A."/>
            <person name="Schnable P.S."/>
            <person name="Ware D.H."/>
            <person name="Buckler E.S."/>
            <person name="Lai J."/>
        </authorList>
    </citation>
    <scope>NUCLEOTIDE SEQUENCE [LARGE SCALE GENOMIC DNA]</scope>
    <source>
        <tissue evidence="1">Seedling</tissue>
    </source>
</reference>
<dbReference type="EMBL" id="NCVQ01000002">
    <property type="protein sequence ID" value="PWZ46510.1"/>
    <property type="molecule type" value="Genomic_DNA"/>
</dbReference>
<protein>
    <submittedName>
        <fullName evidence="1">Uncharacterized protein</fullName>
    </submittedName>
</protein>
<comment type="caution">
    <text evidence="1">The sequence shown here is derived from an EMBL/GenBank/DDBJ whole genome shotgun (WGS) entry which is preliminary data.</text>
</comment>
<proteinExistence type="predicted"/>
<dbReference type="AlphaFoldDB" id="A0A3L6GDL5"/>